<feature type="domain" description="DUF7373" evidence="4">
    <location>
        <begin position="262"/>
        <end position="401"/>
    </location>
</feature>
<name>A0A4U8W5L7_9NOCA</name>
<dbReference type="AlphaFoldDB" id="A0A4U8W5L7"/>
<evidence type="ECO:0000313" key="6">
    <source>
        <dbReference type="Proteomes" id="UP000290439"/>
    </source>
</evidence>
<feature type="chain" id="PRO_5039055427" evidence="2">
    <location>
        <begin position="27"/>
        <end position="405"/>
    </location>
</feature>
<evidence type="ECO:0000259" key="3">
    <source>
        <dbReference type="Pfam" id="PF24088"/>
    </source>
</evidence>
<evidence type="ECO:0000256" key="1">
    <source>
        <dbReference type="SAM" id="MobiDB-lite"/>
    </source>
</evidence>
<proteinExistence type="predicted"/>
<protein>
    <submittedName>
        <fullName evidence="5">Uncharacterized protein</fullName>
    </submittedName>
</protein>
<feature type="region of interest" description="Disordered" evidence="1">
    <location>
        <begin position="340"/>
        <end position="361"/>
    </location>
</feature>
<dbReference type="InterPro" id="IPR056463">
    <property type="entry name" value="DUF7373_C"/>
</dbReference>
<keyword evidence="2" id="KW-0732">Signal</keyword>
<dbReference type="Pfam" id="PF24092">
    <property type="entry name" value="DUF7373_C"/>
    <property type="match status" value="1"/>
</dbReference>
<dbReference type="EMBL" id="LR215973">
    <property type="protein sequence ID" value="VFB01397.1"/>
    <property type="molecule type" value="Genomic_DNA"/>
</dbReference>
<accession>A0A4U8W5L7</accession>
<dbReference type="Pfam" id="PF24088">
    <property type="entry name" value="DUF7373"/>
    <property type="match status" value="1"/>
</dbReference>
<feature type="domain" description="DUF7373" evidence="3">
    <location>
        <begin position="61"/>
        <end position="255"/>
    </location>
</feature>
<reference evidence="5 6" key="1">
    <citation type="submission" date="2019-02" db="EMBL/GenBank/DDBJ databases">
        <authorList>
            <consortium name="Pathogen Informatics"/>
        </authorList>
    </citation>
    <scope>NUCLEOTIDE SEQUENCE [LARGE SCALE GENOMIC DNA]</scope>
    <source>
        <strain evidence="5 6">3012STDY6756504</strain>
    </source>
</reference>
<evidence type="ECO:0000256" key="2">
    <source>
        <dbReference type="SAM" id="SignalP"/>
    </source>
</evidence>
<feature type="signal peptide" evidence="2">
    <location>
        <begin position="1"/>
        <end position="26"/>
    </location>
</feature>
<evidence type="ECO:0000313" key="5">
    <source>
        <dbReference type="EMBL" id="VFB01397.1"/>
    </source>
</evidence>
<dbReference type="PROSITE" id="PS51257">
    <property type="entry name" value="PROKAR_LIPOPROTEIN"/>
    <property type="match status" value="1"/>
</dbReference>
<dbReference type="RefSeq" id="WP_130918913.1">
    <property type="nucleotide sequence ID" value="NZ_LR215973.1"/>
</dbReference>
<gene>
    <name evidence="5" type="ORF">NCTC10797_05215</name>
</gene>
<evidence type="ECO:0000259" key="4">
    <source>
        <dbReference type="Pfam" id="PF24092"/>
    </source>
</evidence>
<dbReference type="InterPro" id="IPR055797">
    <property type="entry name" value="DUF7373"/>
</dbReference>
<dbReference type="Proteomes" id="UP000290439">
    <property type="component" value="Chromosome"/>
</dbReference>
<sequence>MRIRTILRSSSARYAALAMAATAALAGCSSVPGTAIPGEPDIRGFATGSYPTTPLDLRWEYNPTLLDGIQLAIMRLSDNVVNGIDIDPKLKYNRGAAGFDDSESATDLLADVNGPVLDRHGFIFGLGITSADRAKKPDKSVGETAVTIGVLQFRDDKAAEAAARELDQTDFAVAPDLNKPVELKTYPEAHSHWRPGIPTLGSTMAVGSYVINLLLSWPSADLDALTALAEKTYAAQVPLLERLPALSKREVAALPFDQESMFQRILTSEDFFFSPRVGSVATHTPRGLLHWVGEPTEVQKAMADSGIDRVAIADDTYLWRARDADGAAKFADTRQKSSRWNPIDAPPGVPEARCAEDASPSDSDHKYVCVVRYGRYAAQVQSGQPVDVKQRAAAQYALLATSQYQ</sequence>
<organism evidence="5 6">
    <name type="scientific">Nocardia cyriacigeorgica</name>
    <dbReference type="NCBI Taxonomy" id="135487"/>
    <lineage>
        <taxon>Bacteria</taxon>
        <taxon>Bacillati</taxon>
        <taxon>Actinomycetota</taxon>
        <taxon>Actinomycetes</taxon>
        <taxon>Mycobacteriales</taxon>
        <taxon>Nocardiaceae</taxon>
        <taxon>Nocardia</taxon>
    </lineage>
</organism>